<protein>
    <submittedName>
        <fullName evidence="2">Uncharacterized protein</fullName>
    </submittedName>
</protein>
<gene>
    <name evidence="2" type="ORF">GBAR_LOCUS29035</name>
</gene>
<evidence type="ECO:0000313" key="3">
    <source>
        <dbReference type="Proteomes" id="UP001174909"/>
    </source>
</evidence>
<reference evidence="2" key="1">
    <citation type="submission" date="2023-03" db="EMBL/GenBank/DDBJ databases">
        <authorList>
            <person name="Steffen K."/>
            <person name="Cardenas P."/>
        </authorList>
    </citation>
    <scope>NUCLEOTIDE SEQUENCE</scope>
</reference>
<sequence length="35" mass="3807">MWVATVLIVASVAPSAATCVEGSREIFRECLEIVR</sequence>
<comment type="caution">
    <text evidence="2">The sequence shown here is derived from an EMBL/GenBank/DDBJ whole genome shotgun (WGS) entry which is preliminary data.</text>
</comment>
<feature type="chain" id="PRO_5041288083" evidence="1">
    <location>
        <begin position="18"/>
        <end position="35"/>
    </location>
</feature>
<keyword evidence="3" id="KW-1185">Reference proteome</keyword>
<organism evidence="2 3">
    <name type="scientific">Geodia barretti</name>
    <name type="common">Barrett's horny sponge</name>
    <dbReference type="NCBI Taxonomy" id="519541"/>
    <lineage>
        <taxon>Eukaryota</taxon>
        <taxon>Metazoa</taxon>
        <taxon>Porifera</taxon>
        <taxon>Demospongiae</taxon>
        <taxon>Heteroscleromorpha</taxon>
        <taxon>Tetractinellida</taxon>
        <taxon>Astrophorina</taxon>
        <taxon>Geodiidae</taxon>
        <taxon>Geodia</taxon>
    </lineage>
</organism>
<evidence type="ECO:0000313" key="2">
    <source>
        <dbReference type="EMBL" id="CAI8053086.1"/>
    </source>
</evidence>
<name>A0AA35TSR2_GEOBA</name>
<dbReference type="AlphaFoldDB" id="A0AA35TSR2"/>
<dbReference type="Proteomes" id="UP001174909">
    <property type="component" value="Unassembled WGS sequence"/>
</dbReference>
<evidence type="ECO:0000256" key="1">
    <source>
        <dbReference type="SAM" id="SignalP"/>
    </source>
</evidence>
<accession>A0AA35TSR2</accession>
<dbReference type="EMBL" id="CASHTH010004070">
    <property type="protein sequence ID" value="CAI8053086.1"/>
    <property type="molecule type" value="Genomic_DNA"/>
</dbReference>
<keyword evidence="1" id="KW-0732">Signal</keyword>
<proteinExistence type="predicted"/>
<feature type="signal peptide" evidence="1">
    <location>
        <begin position="1"/>
        <end position="17"/>
    </location>
</feature>